<feature type="region of interest" description="Disordered" evidence="1">
    <location>
        <begin position="507"/>
        <end position="571"/>
    </location>
</feature>
<accession>D8PV01</accession>
<evidence type="ECO:0000256" key="1">
    <source>
        <dbReference type="SAM" id="MobiDB-lite"/>
    </source>
</evidence>
<dbReference type="PANTHER" id="PTHR35204">
    <property type="entry name" value="YALI0A21131P"/>
    <property type="match status" value="1"/>
</dbReference>
<dbReference type="AlphaFoldDB" id="D8PV01"/>
<dbReference type="STRING" id="578458.D8PV01"/>
<feature type="compositionally biased region" description="Gly residues" evidence="1">
    <location>
        <begin position="507"/>
        <end position="518"/>
    </location>
</feature>
<dbReference type="EMBL" id="GL377303">
    <property type="protein sequence ID" value="EFI99944.1"/>
    <property type="molecule type" value="Genomic_DNA"/>
</dbReference>
<dbReference type="OMA" id="AWTTWKK"/>
<dbReference type="InParanoid" id="D8PV01"/>
<keyword evidence="2" id="KW-0732">Signal</keyword>
<feature type="compositionally biased region" description="Basic and acidic residues" evidence="1">
    <location>
        <begin position="535"/>
        <end position="544"/>
    </location>
</feature>
<dbReference type="HOGENOM" id="CLU_017366_2_1_1"/>
<protein>
    <submittedName>
        <fullName evidence="3">Uncharacterized protein</fullName>
    </submittedName>
</protein>
<dbReference type="VEuPathDB" id="FungiDB:SCHCODRAFT_02608211"/>
<sequence>MRAAFVASLALLGIASSIPALDTQEPLDTPATSAPPAIDWDLEATPNENATGHLIFETVGSLLQHWPNTRMRNGHNLVPGIVRPGTLLYHGTYKNEVPQVPEWLAMDPEHSYMFCRGPGGAGCWHLTLVATRPLNVLYFDGSSAAKMPGGSLDTQDLTAWGQLNDSWSMRRERQRIDDLCTWGRKYDIDGFVRMEMDFEIMYCDFTDGVEVVSFLNLAGGREMPPPALASAFTGFQSVLSGSWSNFYPGDQRIELDVSRLVSFYDTATFPSLVDARYGKERWDHRLMGISEADKKTYEQVLDAQLKAAPSRSDIDWRTLIHVIVNRFADRLEILEYALNKTVTDDENALIRWAKEAQAHTRIMLTPYLLKTVVPPSIASTDLSWAAPAYELCSTAHTAYISSNPAVLATLSDSERLILDGIEQTTKEICRTVTRMWAQGVLAGIDEELIHEDDIDEAKLRSLKKSWAAETQRLMNWLDWSVWVKCKPGCSFEEICYLPTWPFFMGRGKGPGGPRGPGGPSDPNGPKGPGGPGGPKDFKDSDRYHQGPPVPDDPDCIRPQPRCVPRFGEGMF</sequence>
<keyword evidence="4" id="KW-1185">Reference proteome</keyword>
<name>D8PV01_SCHCM</name>
<dbReference type="InterPro" id="IPR038921">
    <property type="entry name" value="YOR389W-like"/>
</dbReference>
<evidence type="ECO:0000256" key="2">
    <source>
        <dbReference type="SAM" id="SignalP"/>
    </source>
</evidence>
<reference evidence="3 4" key="1">
    <citation type="journal article" date="2010" name="Nat. Biotechnol.">
        <title>Genome sequence of the model mushroom Schizophyllum commune.</title>
        <authorList>
            <person name="Ohm R.A."/>
            <person name="de Jong J.F."/>
            <person name="Lugones L.G."/>
            <person name="Aerts A."/>
            <person name="Kothe E."/>
            <person name="Stajich J.E."/>
            <person name="de Vries R.P."/>
            <person name="Record E."/>
            <person name="Levasseur A."/>
            <person name="Baker S.E."/>
            <person name="Bartholomew K.A."/>
            <person name="Coutinho P.M."/>
            <person name="Erdmann S."/>
            <person name="Fowler T.J."/>
            <person name="Gathman A.C."/>
            <person name="Lombard V."/>
            <person name="Henrissat B."/>
            <person name="Knabe N."/>
            <person name="Kuees U."/>
            <person name="Lilly W.W."/>
            <person name="Lindquist E."/>
            <person name="Lucas S."/>
            <person name="Magnuson J.K."/>
            <person name="Piumi F."/>
            <person name="Raudaskoski M."/>
            <person name="Salamov A."/>
            <person name="Schmutz J."/>
            <person name="Schwarze F.W.M.R."/>
            <person name="vanKuyk P.A."/>
            <person name="Horton J.S."/>
            <person name="Grigoriev I.V."/>
            <person name="Woesten H.A.B."/>
        </authorList>
    </citation>
    <scope>NUCLEOTIDE SEQUENCE [LARGE SCALE GENOMIC DNA]</scope>
    <source>
        <strain evidence="4">H4-8 / FGSC 9210</strain>
    </source>
</reference>
<proteinExistence type="predicted"/>
<gene>
    <name evidence="3" type="ORF">SCHCODRAFT_50902</name>
</gene>
<feature type="signal peptide" evidence="2">
    <location>
        <begin position="1"/>
        <end position="17"/>
    </location>
</feature>
<evidence type="ECO:0000313" key="4">
    <source>
        <dbReference type="Proteomes" id="UP000007431"/>
    </source>
</evidence>
<dbReference type="eggNOG" id="ENOG502QRJE">
    <property type="taxonomic scope" value="Eukaryota"/>
</dbReference>
<feature type="chain" id="PRO_5003120284" evidence="2">
    <location>
        <begin position="18"/>
        <end position="571"/>
    </location>
</feature>
<evidence type="ECO:0000313" key="3">
    <source>
        <dbReference type="EMBL" id="EFI99944.1"/>
    </source>
</evidence>
<organism evidence="4">
    <name type="scientific">Schizophyllum commune (strain H4-8 / FGSC 9210)</name>
    <name type="common">Split gill fungus</name>
    <dbReference type="NCBI Taxonomy" id="578458"/>
    <lineage>
        <taxon>Eukaryota</taxon>
        <taxon>Fungi</taxon>
        <taxon>Dikarya</taxon>
        <taxon>Basidiomycota</taxon>
        <taxon>Agaricomycotina</taxon>
        <taxon>Agaricomycetes</taxon>
        <taxon>Agaricomycetidae</taxon>
        <taxon>Agaricales</taxon>
        <taxon>Schizophyllaceae</taxon>
        <taxon>Schizophyllum</taxon>
    </lineage>
</organism>
<dbReference type="Proteomes" id="UP000007431">
    <property type="component" value="Unassembled WGS sequence"/>
</dbReference>
<dbReference type="PANTHER" id="PTHR35204:SF1">
    <property type="entry name" value="ENTEROTOXIN"/>
    <property type="match status" value="1"/>
</dbReference>